<sequence length="109" mass="12019">MKQVEKLKELQRKEQEIEANKSTAWESTLRVVAWLSIIAALISIIAAIEGSNPAILIGGAVAFLSGTSLHILCNISTHLSDIKEILNKGYALKKILEFGSQEEQEQTEK</sequence>
<reference evidence="2 3" key="1">
    <citation type="submission" date="2018-06" db="EMBL/GenBank/DDBJ databases">
        <authorList>
            <consortium name="Pathogen Informatics"/>
            <person name="Doyle S."/>
        </authorList>
    </citation>
    <scope>NUCLEOTIDE SEQUENCE [LARGE SCALE GENOMIC DNA]</scope>
    <source>
        <strain evidence="2 3">NCTC12858</strain>
    </source>
</reference>
<evidence type="ECO:0000256" key="1">
    <source>
        <dbReference type="SAM" id="Phobius"/>
    </source>
</evidence>
<proteinExistence type="predicted"/>
<protein>
    <submittedName>
        <fullName evidence="2">Uncharacterized protein</fullName>
    </submittedName>
</protein>
<dbReference type="EMBL" id="LS483447">
    <property type="protein sequence ID" value="SQH72366.1"/>
    <property type="molecule type" value="Genomic_DNA"/>
</dbReference>
<keyword evidence="1" id="KW-0472">Membrane</keyword>
<feature type="transmembrane region" description="Helical" evidence="1">
    <location>
        <begin position="31"/>
        <end position="48"/>
    </location>
</feature>
<name>A0A2X4PEQ2_9PORP</name>
<feature type="transmembrane region" description="Helical" evidence="1">
    <location>
        <begin position="54"/>
        <end position="73"/>
    </location>
</feature>
<evidence type="ECO:0000313" key="3">
    <source>
        <dbReference type="Proteomes" id="UP000249300"/>
    </source>
</evidence>
<dbReference type="AlphaFoldDB" id="A0A2X4PEQ2"/>
<gene>
    <name evidence="2" type="ORF">NCTC12858_00180</name>
</gene>
<organism evidence="2 3">
    <name type="scientific">Porphyromonas crevioricanis</name>
    <dbReference type="NCBI Taxonomy" id="393921"/>
    <lineage>
        <taxon>Bacteria</taxon>
        <taxon>Pseudomonadati</taxon>
        <taxon>Bacteroidota</taxon>
        <taxon>Bacteroidia</taxon>
        <taxon>Bacteroidales</taxon>
        <taxon>Porphyromonadaceae</taxon>
        <taxon>Porphyromonas</taxon>
    </lineage>
</organism>
<evidence type="ECO:0000313" key="2">
    <source>
        <dbReference type="EMBL" id="SQH72366.1"/>
    </source>
</evidence>
<dbReference type="Proteomes" id="UP000249300">
    <property type="component" value="Chromosome 1"/>
</dbReference>
<keyword evidence="3" id="KW-1185">Reference proteome</keyword>
<dbReference type="RefSeq" id="WP_023940541.1">
    <property type="nucleotide sequence ID" value="NZ_LS483447.1"/>
</dbReference>
<keyword evidence="1" id="KW-0812">Transmembrane</keyword>
<accession>A0A2X4PEQ2</accession>
<dbReference type="KEGG" id="pcre:NCTC12858_00180"/>
<keyword evidence="1" id="KW-1133">Transmembrane helix</keyword>